<dbReference type="Gene3D" id="2.40.110.10">
    <property type="entry name" value="Butyryl-CoA Dehydrogenase, subunit A, domain 2"/>
    <property type="match status" value="1"/>
</dbReference>
<dbReference type="InterPro" id="IPR036250">
    <property type="entry name" value="AcylCo_DH-like_C"/>
</dbReference>
<evidence type="ECO:0000313" key="9">
    <source>
        <dbReference type="EMBL" id="MDW4573678.1"/>
    </source>
</evidence>
<evidence type="ECO:0000256" key="4">
    <source>
        <dbReference type="ARBA" id="ARBA00022827"/>
    </source>
</evidence>
<dbReference type="SUPFAM" id="SSF56645">
    <property type="entry name" value="Acyl-CoA dehydrogenase NM domain-like"/>
    <property type="match status" value="1"/>
</dbReference>
<comment type="caution">
    <text evidence="9">The sequence shown here is derived from an EMBL/GenBank/DDBJ whole genome shotgun (WGS) entry which is preliminary data.</text>
</comment>
<accession>A0ABU4H2W4</accession>
<evidence type="ECO:0000256" key="2">
    <source>
        <dbReference type="ARBA" id="ARBA00009347"/>
    </source>
</evidence>
<dbReference type="EMBL" id="JAWQEV010000004">
    <property type="protein sequence ID" value="MDW4573678.1"/>
    <property type="molecule type" value="Genomic_DNA"/>
</dbReference>
<dbReference type="InterPro" id="IPR006091">
    <property type="entry name" value="Acyl-CoA_Oxase/DH_mid-dom"/>
</dbReference>
<dbReference type="Pfam" id="PF00441">
    <property type="entry name" value="Acyl-CoA_dh_1"/>
    <property type="match status" value="1"/>
</dbReference>
<gene>
    <name evidence="9" type="ORF">R8Z58_12935</name>
</gene>
<dbReference type="InterPro" id="IPR013786">
    <property type="entry name" value="AcylCoA_DH/ox_N"/>
</dbReference>
<reference evidence="9 10" key="1">
    <citation type="submission" date="2023-11" db="EMBL/GenBank/DDBJ databases">
        <title>Draft genome sequence of Microbacterium arthrosphaerae JCM 30492.</title>
        <authorList>
            <person name="Zhang G."/>
            <person name="Ding Y."/>
        </authorList>
    </citation>
    <scope>NUCLEOTIDE SEQUENCE [LARGE SCALE GENOMIC DNA]</scope>
    <source>
        <strain evidence="9 10">JCM 30492</strain>
    </source>
</reference>
<keyword evidence="5" id="KW-0809">Transit peptide</keyword>
<dbReference type="InterPro" id="IPR052033">
    <property type="entry name" value="Glutaryl-CoA_DH_mitochondrial"/>
</dbReference>
<keyword evidence="10" id="KW-1185">Reference proteome</keyword>
<keyword evidence="3 7" id="KW-0285">Flavoprotein</keyword>
<evidence type="ECO:0000256" key="1">
    <source>
        <dbReference type="ARBA" id="ARBA00001974"/>
    </source>
</evidence>
<name>A0ABU4H2W4_9MICO</name>
<dbReference type="Proteomes" id="UP001283109">
    <property type="component" value="Unassembled WGS sequence"/>
</dbReference>
<evidence type="ECO:0000256" key="5">
    <source>
        <dbReference type="ARBA" id="ARBA00022946"/>
    </source>
</evidence>
<dbReference type="PROSITE" id="PS50042">
    <property type="entry name" value="CNMP_BINDING_3"/>
    <property type="match status" value="1"/>
</dbReference>
<dbReference type="RefSeq" id="WP_318354200.1">
    <property type="nucleotide sequence ID" value="NZ_JAWQEV010000004.1"/>
</dbReference>
<dbReference type="PANTHER" id="PTHR42807:SF1">
    <property type="entry name" value="GLUTARYL-COA DEHYDROGENASE, MITOCHONDRIAL"/>
    <property type="match status" value="1"/>
</dbReference>
<dbReference type="InterPro" id="IPR000595">
    <property type="entry name" value="cNMP-bd_dom"/>
</dbReference>
<dbReference type="Pfam" id="PF02771">
    <property type="entry name" value="Acyl-CoA_dh_N"/>
    <property type="match status" value="1"/>
</dbReference>
<dbReference type="Gene3D" id="1.20.140.10">
    <property type="entry name" value="Butyryl-CoA Dehydrogenase, subunit A, domain 3"/>
    <property type="match status" value="1"/>
</dbReference>
<keyword evidence="6 7" id="KW-0560">Oxidoreductase</keyword>
<dbReference type="Pfam" id="PF02770">
    <property type="entry name" value="Acyl-CoA_dh_M"/>
    <property type="match status" value="1"/>
</dbReference>
<dbReference type="InterPro" id="IPR037069">
    <property type="entry name" value="AcylCoA_DH/ox_N_sf"/>
</dbReference>
<organism evidence="9 10">
    <name type="scientific">Microbacterium arthrosphaerae</name>
    <dbReference type="NCBI Taxonomy" id="792652"/>
    <lineage>
        <taxon>Bacteria</taxon>
        <taxon>Bacillati</taxon>
        <taxon>Actinomycetota</taxon>
        <taxon>Actinomycetes</taxon>
        <taxon>Micrococcales</taxon>
        <taxon>Microbacteriaceae</taxon>
        <taxon>Microbacterium</taxon>
    </lineage>
</organism>
<dbReference type="SUPFAM" id="SSF47203">
    <property type="entry name" value="Acyl-CoA dehydrogenase C-terminal domain-like"/>
    <property type="match status" value="1"/>
</dbReference>
<dbReference type="InterPro" id="IPR009075">
    <property type="entry name" value="AcylCo_DH/oxidase_C"/>
</dbReference>
<evidence type="ECO:0000256" key="7">
    <source>
        <dbReference type="RuleBase" id="RU362125"/>
    </source>
</evidence>
<evidence type="ECO:0000256" key="6">
    <source>
        <dbReference type="ARBA" id="ARBA00023002"/>
    </source>
</evidence>
<keyword evidence="4 7" id="KW-0274">FAD</keyword>
<dbReference type="InterPro" id="IPR046373">
    <property type="entry name" value="Acyl-CoA_Oxase/DH_mid-dom_sf"/>
</dbReference>
<proteinExistence type="inferred from homology"/>
<dbReference type="PANTHER" id="PTHR42807">
    <property type="entry name" value="GLUTARYL-COA DEHYDROGENASE, MITOCHONDRIAL"/>
    <property type="match status" value="1"/>
</dbReference>
<comment type="similarity">
    <text evidence="2 7">Belongs to the acyl-CoA dehydrogenase family.</text>
</comment>
<evidence type="ECO:0000313" key="10">
    <source>
        <dbReference type="Proteomes" id="UP001283109"/>
    </source>
</evidence>
<feature type="domain" description="Cyclic nucleotide-binding" evidence="8">
    <location>
        <begin position="94"/>
        <end position="169"/>
    </location>
</feature>
<evidence type="ECO:0000259" key="8">
    <source>
        <dbReference type="PROSITE" id="PS50042"/>
    </source>
</evidence>
<sequence length="397" mass="42926">MTDPALHIDELRAASDLLNLDDEFTDAERAVRDTVREFVDRRIRPGIARWFDDAVFPIELVPELAELGLLGMHLEGFGCAGRSAVEYGLAMQELEAGDSGIRTFVSVQGSLAMTAISKHGSDEQKQRWLPAMARGEAIGCFALTEPTAGSDPTKMATVARREGGEWVIDGAKRWIGLASIADVAVVWARTEEGVRGFLVPTGAPGFTARPIAQKLSMRASIQCDIELAGVRVPEDAVLPGAIGLRGPFSCLNEARYGIAWGAVGAARDSYEQALAYALERTQFGRPLAGFQLTQRKLVDAALEIQKAQLLALRLGRLKDAGKLEPHMISAAKLNNTRAAIEIAREARTMLGGNGITLEYSPLRHANNLESVRTYEGTDEVHTLILGQHLTGIAAFRG</sequence>
<evidence type="ECO:0000256" key="3">
    <source>
        <dbReference type="ARBA" id="ARBA00022630"/>
    </source>
</evidence>
<dbReference type="InterPro" id="IPR009100">
    <property type="entry name" value="AcylCoA_DH/oxidase_NM_dom_sf"/>
</dbReference>
<dbReference type="Gene3D" id="1.10.540.10">
    <property type="entry name" value="Acyl-CoA dehydrogenase/oxidase, N-terminal domain"/>
    <property type="match status" value="1"/>
</dbReference>
<comment type="cofactor">
    <cofactor evidence="1 7">
        <name>FAD</name>
        <dbReference type="ChEBI" id="CHEBI:57692"/>
    </cofactor>
</comment>
<protein>
    <submittedName>
        <fullName evidence="9">Acyl-CoA dehydrogenase family protein</fullName>
    </submittedName>
</protein>